<name>A0A1H4MKH2_9HYPH</name>
<dbReference type="PANTHER" id="PTHR30086">
    <property type="entry name" value="ARGININE EXPORTER PROTEIN ARGO"/>
    <property type="match status" value="1"/>
</dbReference>
<evidence type="ECO:0000256" key="6">
    <source>
        <dbReference type="SAM" id="Phobius"/>
    </source>
</evidence>
<reference evidence="8" key="1">
    <citation type="submission" date="2016-10" db="EMBL/GenBank/DDBJ databases">
        <authorList>
            <person name="Varghese N."/>
            <person name="Submissions S."/>
        </authorList>
    </citation>
    <scope>NUCLEOTIDE SEQUENCE [LARGE SCALE GENOMIC DNA]</scope>
    <source>
        <strain evidence="8">ES.061</strain>
    </source>
</reference>
<dbReference type="GO" id="GO:0005886">
    <property type="term" value="C:plasma membrane"/>
    <property type="evidence" value="ECO:0007669"/>
    <property type="project" value="UniProtKB-SubCell"/>
</dbReference>
<evidence type="ECO:0000256" key="3">
    <source>
        <dbReference type="ARBA" id="ARBA00022692"/>
    </source>
</evidence>
<dbReference type="Proteomes" id="UP000199064">
    <property type="component" value="Unassembled WGS sequence"/>
</dbReference>
<dbReference type="InterPro" id="IPR001123">
    <property type="entry name" value="LeuE-type"/>
</dbReference>
<evidence type="ECO:0000256" key="2">
    <source>
        <dbReference type="ARBA" id="ARBA00022475"/>
    </source>
</evidence>
<evidence type="ECO:0000313" key="8">
    <source>
        <dbReference type="Proteomes" id="UP000199064"/>
    </source>
</evidence>
<dbReference type="AlphaFoldDB" id="A0A1H4MKH2"/>
<feature type="transmembrane region" description="Helical" evidence="6">
    <location>
        <begin position="196"/>
        <end position="214"/>
    </location>
</feature>
<feature type="transmembrane region" description="Helical" evidence="6">
    <location>
        <begin position="155"/>
        <end position="176"/>
    </location>
</feature>
<feature type="transmembrane region" description="Helical" evidence="6">
    <location>
        <begin position="78"/>
        <end position="95"/>
    </location>
</feature>
<comment type="subcellular location">
    <subcellularLocation>
        <location evidence="1">Cell membrane</location>
        <topology evidence="1">Multi-pass membrane protein</topology>
    </subcellularLocation>
</comment>
<gene>
    <name evidence="7" type="ORF">SAMN05216452_3359</name>
</gene>
<protein>
    <submittedName>
        <fullName evidence="7">Threonine/homoserine/homoserine lactone efflux protein</fullName>
    </submittedName>
</protein>
<accession>A0A1H4MKH2</accession>
<evidence type="ECO:0000313" key="7">
    <source>
        <dbReference type="EMBL" id="SEB83499.1"/>
    </source>
</evidence>
<evidence type="ECO:0000256" key="4">
    <source>
        <dbReference type="ARBA" id="ARBA00022989"/>
    </source>
</evidence>
<keyword evidence="2" id="KW-1003">Cell membrane</keyword>
<dbReference type="GO" id="GO:0015171">
    <property type="term" value="F:amino acid transmembrane transporter activity"/>
    <property type="evidence" value="ECO:0007669"/>
    <property type="project" value="TreeGrafter"/>
</dbReference>
<dbReference type="EMBL" id="FNSL01000001">
    <property type="protein sequence ID" value="SEB83499.1"/>
    <property type="molecule type" value="Genomic_DNA"/>
</dbReference>
<proteinExistence type="predicted"/>
<dbReference type="Pfam" id="PF01810">
    <property type="entry name" value="LysE"/>
    <property type="match status" value="1"/>
</dbReference>
<organism evidence="7 8">
    <name type="scientific">Nitratireductor aquibiodomus</name>
    <dbReference type="NCBI Taxonomy" id="204799"/>
    <lineage>
        <taxon>Bacteria</taxon>
        <taxon>Pseudomonadati</taxon>
        <taxon>Pseudomonadota</taxon>
        <taxon>Alphaproteobacteria</taxon>
        <taxon>Hyphomicrobiales</taxon>
        <taxon>Phyllobacteriaceae</taxon>
        <taxon>Nitratireductor</taxon>
    </lineage>
</organism>
<sequence>MTADLWTQYLPGLALILSIFTIGVASPGPATLMIMGTAMSRGRPSAVALSLGVVTGSMFWGCFAAFGFVAAIKASAELFTAMKLAGGCYLLYLAFKSWRSAMAREKPQQVQAMQPVSIRRCFVQGLLIHLTNPKAPLVWLATLSVGMGNTAPLPLLMLTVLLCAFMAMIVFVGYAFLFSTMAASRFYMSFRRPFDAVLGFLFGAAAIKILTARIA</sequence>
<evidence type="ECO:0000256" key="5">
    <source>
        <dbReference type="ARBA" id="ARBA00023136"/>
    </source>
</evidence>
<keyword evidence="4 6" id="KW-1133">Transmembrane helix</keyword>
<dbReference type="RefSeq" id="WP_007009039.1">
    <property type="nucleotide sequence ID" value="NZ_FNSL01000001.1"/>
</dbReference>
<dbReference type="PANTHER" id="PTHR30086:SF20">
    <property type="entry name" value="ARGININE EXPORTER PROTEIN ARGO-RELATED"/>
    <property type="match status" value="1"/>
</dbReference>
<keyword evidence="5 6" id="KW-0472">Membrane</keyword>
<evidence type="ECO:0000256" key="1">
    <source>
        <dbReference type="ARBA" id="ARBA00004651"/>
    </source>
</evidence>
<keyword evidence="3 6" id="KW-0812">Transmembrane</keyword>
<feature type="transmembrane region" description="Helical" evidence="6">
    <location>
        <begin position="46"/>
        <end position="72"/>
    </location>
</feature>
<feature type="transmembrane region" description="Helical" evidence="6">
    <location>
        <begin position="12"/>
        <end position="34"/>
    </location>
</feature>
<keyword evidence="8" id="KW-1185">Reference proteome</keyword>